<dbReference type="GO" id="GO:0000155">
    <property type="term" value="F:phosphorelay sensor kinase activity"/>
    <property type="evidence" value="ECO:0007669"/>
    <property type="project" value="InterPro"/>
</dbReference>
<evidence type="ECO:0000256" key="16">
    <source>
        <dbReference type="PROSITE-ProRule" id="PRU00110"/>
    </source>
</evidence>
<dbReference type="InterPro" id="IPR008207">
    <property type="entry name" value="Sig_transdc_His_kin_Hpt_dom"/>
</dbReference>
<organism evidence="23 24">
    <name type="scientific">Pelagicoccus albus</name>
    <dbReference type="NCBI Taxonomy" id="415222"/>
    <lineage>
        <taxon>Bacteria</taxon>
        <taxon>Pseudomonadati</taxon>
        <taxon>Verrucomicrobiota</taxon>
        <taxon>Opitutia</taxon>
        <taxon>Puniceicoccales</taxon>
        <taxon>Pelagicoccaceae</taxon>
        <taxon>Pelagicoccus</taxon>
    </lineage>
</organism>
<dbReference type="InterPro" id="IPR005467">
    <property type="entry name" value="His_kinase_dom"/>
</dbReference>
<dbReference type="Pfam" id="PF02518">
    <property type="entry name" value="HATPase_c"/>
    <property type="match status" value="1"/>
</dbReference>
<dbReference type="Pfam" id="PF13426">
    <property type="entry name" value="PAS_9"/>
    <property type="match status" value="2"/>
</dbReference>
<dbReference type="SUPFAM" id="SSF52172">
    <property type="entry name" value="CheY-like"/>
    <property type="match status" value="2"/>
</dbReference>
<dbReference type="SUPFAM" id="SSF47226">
    <property type="entry name" value="Histidine-containing phosphotransfer domain, HPT domain"/>
    <property type="match status" value="1"/>
</dbReference>
<dbReference type="CDD" id="cd17546">
    <property type="entry name" value="REC_hyHK_CKI1_RcsC-like"/>
    <property type="match status" value="1"/>
</dbReference>
<dbReference type="InterPro" id="IPR013655">
    <property type="entry name" value="PAS_fold_3"/>
</dbReference>
<dbReference type="Gene3D" id="1.20.120.160">
    <property type="entry name" value="HPT domain"/>
    <property type="match status" value="1"/>
</dbReference>
<evidence type="ECO:0000256" key="17">
    <source>
        <dbReference type="PROSITE-ProRule" id="PRU00169"/>
    </source>
</evidence>
<dbReference type="Pfam" id="PF08447">
    <property type="entry name" value="PAS_3"/>
    <property type="match status" value="1"/>
</dbReference>
<dbReference type="InterPro" id="IPR003661">
    <property type="entry name" value="HisK_dim/P_dom"/>
</dbReference>
<dbReference type="InterPro" id="IPR011006">
    <property type="entry name" value="CheY-like_superfamily"/>
</dbReference>
<dbReference type="PRINTS" id="PR00344">
    <property type="entry name" value="BCTRLSENSOR"/>
</dbReference>
<accession>A0A7X1E6X7</accession>
<evidence type="ECO:0000256" key="8">
    <source>
        <dbReference type="ARBA" id="ARBA00022741"/>
    </source>
</evidence>
<dbReference type="SMART" id="SM00091">
    <property type="entry name" value="PAS"/>
    <property type="match status" value="3"/>
</dbReference>
<keyword evidence="6" id="KW-0808">Transferase</keyword>
<feature type="modified residue" description="4-aspartylphosphate" evidence="17">
    <location>
        <position position="846"/>
    </location>
</feature>
<dbReference type="Gene3D" id="3.40.50.2300">
    <property type="match status" value="2"/>
</dbReference>
<keyword evidence="13" id="KW-0472">Membrane</keyword>
<dbReference type="FunFam" id="3.30.565.10:FF:000010">
    <property type="entry name" value="Sensor histidine kinase RcsC"/>
    <property type="match status" value="1"/>
</dbReference>
<dbReference type="InterPro" id="IPR036097">
    <property type="entry name" value="HisK_dim/P_sf"/>
</dbReference>
<comment type="subcellular location">
    <subcellularLocation>
        <location evidence="2">Cell membrane</location>
        <topology evidence="2">Multi-pass membrane protein</topology>
    </subcellularLocation>
</comment>
<dbReference type="PROSITE" id="PS50894">
    <property type="entry name" value="HPT"/>
    <property type="match status" value="1"/>
</dbReference>
<dbReference type="PROSITE" id="PS50109">
    <property type="entry name" value="HIS_KIN"/>
    <property type="match status" value="1"/>
</dbReference>
<dbReference type="RefSeq" id="WP_185658440.1">
    <property type="nucleotide sequence ID" value="NZ_CAWPOO010000001.1"/>
</dbReference>
<dbReference type="Gene3D" id="3.30.565.10">
    <property type="entry name" value="Histidine kinase-like ATPase, C-terminal domain"/>
    <property type="match status" value="1"/>
</dbReference>
<evidence type="ECO:0000256" key="12">
    <source>
        <dbReference type="ARBA" id="ARBA00023012"/>
    </source>
</evidence>
<dbReference type="InterPro" id="IPR003594">
    <property type="entry name" value="HATPase_dom"/>
</dbReference>
<dbReference type="CDD" id="cd00130">
    <property type="entry name" value="PAS"/>
    <property type="match status" value="3"/>
</dbReference>
<dbReference type="InterPro" id="IPR001610">
    <property type="entry name" value="PAC"/>
</dbReference>
<dbReference type="GO" id="GO:0005524">
    <property type="term" value="F:ATP binding"/>
    <property type="evidence" value="ECO:0007669"/>
    <property type="project" value="UniProtKB-KW"/>
</dbReference>
<dbReference type="InterPro" id="IPR036890">
    <property type="entry name" value="HATPase_C_sf"/>
</dbReference>
<comment type="caution">
    <text evidence="23">The sequence shown here is derived from an EMBL/GenBank/DDBJ whole genome shotgun (WGS) entry which is preliminary data.</text>
</comment>
<dbReference type="Gene3D" id="3.30.450.20">
    <property type="entry name" value="PAS domain"/>
    <property type="match status" value="3"/>
</dbReference>
<evidence type="ECO:0000313" key="24">
    <source>
        <dbReference type="Proteomes" id="UP000526501"/>
    </source>
</evidence>
<dbReference type="PROSITE" id="PS50110">
    <property type="entry name" value="RESPONSE_REGULATORY"/>
    <property type="match status" value="2"/>
</dbReference>
<evidence type="ECO:0000256" key="1">
    <source>
        <dbReference type="ARBA" id="ARBA00000085"/>
    </source>
</evidence>
<feature type="domain" description="PAS" evidence="20">
    <location>
        <begin position="264"/>
        <end position="319"/>
    </location>
</feature>
<keyword evidence="5 17" id="KW-0597">Phosphoprotein</keyword>
<dbReference type="SUPFAM" id="SSF55874">
    <property type="entry name" value="ATPase domain of HSP90 chaperone/DNA topoisomerase II/histidine kinase"/>
    <property type="match status" value="1"/>
</dbReference>
<evidence type="ECO:0000256" key="13">
    <source>
        <dbReference type="ARBA" id="ARBA00023136"/>
    </source>
</evidence>
<gene>
    <name evidence="23" type="ORF">H5P27_00590</name>
</gene>
<dbReference type="CDD" id="cd00082">
    <property type="entry name" value="HisKA"/>
    <property type="match status" value="1"/>
</dbReference>
<feature type="modified residue" description="Phosphohistidine" evidence="16">
    <location>
        <position position="1006"/>
    </location>
</feature>
<evidence type="ECO:0000256" key="10">
    <source>
        <dbReference type="ARBA" id="ARBA00022840"/>
    </source>
</evidence>
<sequence length="1061" mass="118683">MPTNILGNHFSEPRSVQDALLQHVTENKLIFVATMDGKITEVNEAAAGVSGFLAEEMIGSRCDKIFGQGESPGDWAKIFEDLKAGKHFIRELKNLTKDGSAHWTEANFVPLNESREGGPRFVCIQRDIKETKRAQNRAARIRNLLEETGVGSWEVDLIGNRIFWSDVTCAIHEVPSGYLPTLEEGIEYYEPGEDRDRITKVVERAIQENKSYSEDLRIKTARGRKIWVRAKGKPVFENGKCIRLIGTFQDITGERDTFAQMQKELNFLDQTLGSAINTIIIAFDEAGKIELFNQGAERLLGYTSQQTSSMALMEFLNSNCFQEKPGEVATDEEDLLQTVILQARERPSQKRECLLRTQTGNLLPVMISLSPLETGPEQEAKYLCVAEDISALKEQQIELQQASSAKSDFLANMSHEIRTPMNGIIGMTNLLLETNGLDQSQREYGTIIKGSAESLLKIINDILDFSKVEAGLLELEEVEFNLRDNLSDFVAIMAYKAKSKNLSFDCQVQPSVPNSLIGDYSRMRQILMNLAGNAIKFTDKGRVTINVTRMESTPQETKLKFTISDTGVGIETSRTDELFDKFSQANASVSRRFGGSGLGLSISKQLAELMGGEIGAFGAIDEGSTFWFTLPFKRPDPKIREQKYSQLLKGKKVLVIDDDEQILRLMKEYLSMWKMEPILCQDASTALQKVYELVDAGDPVKCMFVDYSMPGMNGSTLARILKKDPVTKRINLILLTGMGTIEDLEPVRAKGFDYYCSKPMRPSDLFDTLVSVYESPIQIEASELDDYRERFAKTKARILLAEDNSVNQLVAKGIMEKHGFTIETVSSGQEALRQVMEIEYDLIFMDVQMPIMDGLEATREIRNLETNTGREKRVPIIAMTAHAREEDKQTCLAAGMDDFTPKPISALSVAQLLDKYLPPPSPEAVLRMPKPGAGQHIPPPSEIEKERQTSTEALFEKEETLKRFDQDQELMKLVCQTALGDISADLQKLKVAIGESDSEQSRFFAHSIKGAAKNAGFARLGDLAHQCETACKDSKLDSANRLLIEISKTYEETQRAITSQN</sequence>
<dbReference type="SUPFAM" id="SSF55785">
    <property type="entry name" value="PYP-like sensor domain (PAS domain)"/>
    <property type="match status" value="3"/>
</dbReference>
<evidence type="ECO:0000256" key="14">
    <source>
        <dbReference type="ARBA" id="ARBA00064003"/>
    </source>
</evidence>
<dbReference type="PANTHER" id="PTHR45339:SF1">
    <property type="entry name" value="HYBRID SIGNAL TRANSDUCTION HISTIDINE KINASE J"/>
    <property type="match status" value="1"/>
</dbReference>
<dbReference type="SMART" id="SM00086">
    <property type="entry name" value="PAC"/>
    <property type="match status" value="3"/>
</dbReference>
<evidence type="ECO:0000259" key="22">
    <source>
        <dbReference type="PROSITE" id="PS50894"/>
    </source>
</evidence>
<keyword evidence="12" id="KW-0902">Two-component regulatory system</keyword>
<dbReference type="Pfam" id="PF01627">
    <property type="entry name" value="Hpt"/>
    <property type="match status" value="1"/>
</dbReference>
<name>A0A7X1E6X7_9BACT</name>
<dbReference type="InterPro" id="IPR000700">
    <property type="entry name" value="PAS-assoc_C"/>
</dbReference>
<feature type="domain" description="Histidine kinase" evidence="18">
    <location>
        <begin position="412"/>
        <end position="634"/>
    </location>
</feature>
<feature type="modified residue" description="4-aspartylphosphate" evidence="17">
    <location>
        <position position="706"/>
    </location>
</feature>
<dbReference type="InterPro" id="IPR001789">
    <property type="entry name" value="Sig_transdc_resp-reg_receiver"/>
</dbReference>
<dbReference type="GO" id="GO:0005886">
    <property type="term" value="C:plasma membrane"/>
    <property type="evidence" value="ECO:0007669"/>
    <property type="project" value="UniProtKB-SubCell"/>
</dbReference>
<reference evidence="23 24" key="1">
    <citation type="submission" date="2020-07" db="EMBL/GenBank/DDBJ databases">
        <authorList>
            <person name="Feng X."/>
        </authorList>
    </citation>
    <scope>NUCLEOTIDE SEQUENCE [LARGE SCALE GENOMIC DNA]</scope>
    <source>
        <strain evidence="23 24">JCM23202</strain>
    </source>
</reference>
<keyword evidence="4" id="KW-1003">Cell membrane</keyword>
<dbReference type="SMART" id="SM00388">
    <property type="entry name" value="HisKA"/>
    <property type="match status" value="1"/>
</dbReference>
<keyword evidence="9" id="KW-0418">Kinase</keyword>
<keyword evidence="10" id="KW-0067">ATP-binding</keyword>
<dbReference type="EMBL" id="JACHVC010000001">
    <property type="protein sequence ID" value="MBC2604548.1"/>
    <property type="molecule type" value="Genomic_DNA"/>
</dbReference>
<feature type="domain" description="PAC" evidence="21">
    <location>
        <begin position="349"/>
        <end position="401"/>
    </location>
</feature>
<dbReference type="InterPro" id="IPR036641">
    <property type="entry name" value="HPT_dom_sf"/>
</dbReference>
<evidence type="ECO:0000256" key="5">
    <source>
        <dbReference type="ARBA" id="ARBA00022553"/>
    </source>
</evidence>
<dbReference type="SMART" id="SM00387">
    <property type="entry name" value="HATPase_c"/>
    <property type="match status" value="1"/>
</dbReference>
<dbReference type="InterPro" id="IPR035965">
    <property type="entry name" value="PAS-like_dom_sf"/>
</dbReference>
<dbReference type="InterPro" id="IPR004358">
    <property type="entry name" value="Sig_transdc_His_kin-like_C"/>
</dbReference>
<proteinExistence type="predicted"/>
<evidence type="ECO:0000256" key="3">
    <source>
        <dbReference type="ARBA" id="ARBA00012438"/>
    </source>
</evidence>
<keyword evidence="24" id="KW-1185">Reference proteome</keyword>
<dbReference type="EC" id="2.7.13.3" evidence="3"/>
<dbReference type="Proteomes" id="UP000526501">
    <property type="component" value="Unassembled WGS sequence"/>
</dbReference>
<evidence type="ECO:0000256" key="15">
    <source>
        <dbReference type="ARBA" id="ARBA00068150"/>
    </source>
</evidence>
<keyword evidence="7" id="KW-0812">Transmembrane</keyword>
<evidence type="ECO:0000256" key="11">
    <source>
        <dbReference type="ARBA" id="ARBA00022989"/>
    </source>
</evidence>
<evidence type="ECO:0000256" key="4">
    <source>
        <dbReference type="ARBA" id="ARBA00022475"/>
    </source>
</evidence>
<dbReference type="Pfam" id="PF00072">
    <property type="entry name" value="Response_reg"/>
    <property type="match status" value="2"/>
</dbReference>
<dbReference type="FunFam" id="1.10.287.130:FF:000002">
    <property type="entry name" value="Two-component osmosensing histidine kinase"/>
    <property type="match status" value="1"/>
</dbReference>
<feature type="domain" description="Response regulatory" evidence="19">
    <location>
        <begin position="652"/>
        <end position="773"/>
    </location>
</feature>
<evidence type="ECO:0000256" key="9">
    <source>
        <dbReference type="ARBA" id="ARBA00022777"/>
    </source>
</evidence>
<protein>
    <recommendedName>
        <fullName evidence="15">Sensory/regulatory protein RpfC</fullName>
        <ecNumber evidence="3">2.7.13.3</ecNumber>
    </recommendedName>
</protein>
<feature type="domain" description="PAS" evidence="20">
    <location>
        <begin position="17"/>
        <end position="59"/>
    </location>
</feature>
<feature type="domain" description="HPt" evidence="22">
    <location>
        <begin position="967"/>
        <end position="1061"/>
    </location>
</feature>
<dbReference type="PROSITE" id="PS50112">
    <property type="entry name" value="PAS"/>
    <property type="match status" value="2"/>
</dbReference>
<evidence type="ECO:0000256" key="2">
    <source>
        <dbReference type="ARBA" id="ARBA00004651"/>
    </source>
</evidence>
<dbReference type="SUPFAM" id="SSF47384">
    <property type="entry name" value="Homodimeric domain of signal transducing histidine kinase"/>
    <property type="match status" value="1"/>
</dbReference>
<evidence type="ECO:0000256" key="6">
    <source>
        <dbReference type="ARBA" id="ARBA00022679"/>
    </source>
</evidence>
<evidence type="ECO:0000256" key="7">
    <source>
        <dbReference type="ARBA" id="ARBA00022692"/>
    </source>
</evidence>
<dbReference type="CDD" id="cd16922">
    <property type="entry name" value="HATPase_EvgS-ArcB-TorS-like"/>
    <property type="match status" value="1"/>
</dbReference>
<evidence type="ECO:0000259" key="21">
    <source>
        <dbReference type="PROSITE" id="PS50113"/>
    </source>
</evidence>
<dbReference type="CDD" id="cd00088">
    <property type="entry name" value="HPT"/>
    <property type="match status" value="1"/>
</dbReference>
<dbReference type="InterPro" id="IPR000014">
    <property type="entry name" value="PAS"/>
</dbReference>
<evidence type="ECO:0000313" key="23">
    <source>
        <dbReference type="EMBL" id="MBC2604548.1"/>
    </source>
</evidence>
<comment type="catalytic activity">
    <reaction evidence="1">
        <text>ATP + protein L-histidine = ADP + protein N-phospho-L-histidine.</text>
        <dbReference type="EC" id="2.7.13.3"/>
    </reaction>
</comment>
<dbReference type="PROSITE" id="PS50113">
    <property type="entry name" value="PAC"/>
    <property type="match status" value="3"/>
</dbReference>
<feature type="domain" description="Response regulatory" evidence="19">
    <location>
        <begin position="797"/>
        <end position="917"/>
    </location>
</feature>
<feature type="domain" description="PAC" evidence="21">
    <location>
        <begin position="88"/>
        <end position="140"/>
    </location>
</feature>
<dbReference type="PANTHER" id="PTHR45339">
    <property type="entry name" value="HYBRID SIGNAL TRANSDUCTION HISTIDINE KINASE J"/>
    <property type="match status" value="1"/>
</dbReference>
<evidence type="ECO:0000259" key="20">
    <source>
        <dbReference type="PROSITE" id="PS50112"/>
    </source>
</evidence>
<dbReference type="NCBIfam" id="TIGR00229">
    <property type="entry name" value="sensory_box"/>
    <property type="match status" value="3"/>
</dbReference>
<keyword evidence="8" id="KW-0547">Nucleotide-binding</keyword>
<keyword evidence="11" id="KW-1133">Transmembrane helix</keyword>
<feature type="domain" description="PAC" evidence="21">
    <location>
        <begin position="212"/>
        <end position="263"/>
    </location>
</feature>
<evidence type="ECO:0000259" key="19">
    <source>
        <dbReference type="PROSITE" id="PS50110"/>
    </source>
</evidence>
<dbReference type="Pfam" id="PF00512">
    <property type="entry name" value="HisKA"/>
    <property type="match status" value="1"/>
</dbReference>
<evidence type="ECO:0000259" key="18">
    <source>
        <dbReference type="PROSITE" id="PS50109"/>
    </source>
</evidence>
<dbReference type="SMART" id="SM00448">
    <property type="entry name" value="REC"/>
    <property type="match status" value="2"/>
</dbReference>
<dbReference type="AlphaFoldDB" id="A0A7X1E6X7"/>
<comment type="subunit">
    <text evidence="14">At low DSF concentrations, interacts with RpfF.</text>
</comment>
<dbReference type="Gene3D" id="1.10.287.130">
    <property type="match status" value="1"/>
</dbReference>